<feature type="binding site" evidence="14">
    <location>
        <position position="32"/>
    </location>
    <ligand>
        <name>NADPH</name>
        <dbReference type="ChEBI" id="CHEBI:57783"/>
    </ligand>
</feature>
<dbReference type="GO" id="GO:0046167">
    <property type="term" value="P:glycerol-3-phosphate biosynthetic process"/>
    <property type="evidence" value="ECO:0007669"/>
    <property type="project" value="UniProtKB-UniRule"/>
</dbReference>
<evidence type="ECO:0000313" key="22">
    <source>
        <dbReference type="Proteomes" id="UP000237351"/>
    </source>
</evidence>
<sequence length="330" mass="35705">MTTVSVLGNGAWGTALALSALRAGRKTLLWGRNSQIMEKMQTLQENTQYLPGLKLDPGLQFTSDLNTAIEADIILIVTPAQQIRELITSVKKNIPQSSYIVLCSKGIEIETGLLMNELLEDLLPKRSIAVLSGPTFAREVASGSPTAATLAASEITTSRWLAMSLHSQNFRLYPSDDLTGVALSGALKNVIAIASGIATSRNFGESTRATLITRGLAEITRLGKVKNAHPETFLGLSGVGDLILSCTSTQSRNMSFGIRIGEYERASESPQNTHLTEGVYTAKAIKLLSEKLKVEMPICTAVYNIIYEDAPIEAEIKSLLARSMKNETYL</sequence>
<feature type="binding site" evidence="14">
    <location>
        <position position="105"/>
    </location>
    <ligand>
        <name>sn-glycerol 3-phosphate</name>
        <dbReference type="ChEBI" id="CHEBI:57597"/>
    </ligand>
</feature>
<evidence type="ECO:0000313" key="21">
    <source>
        <dbReference type="EMBL" id="ARN84497.1"/>
    </source>
</evidence>
<dbReference type="Gene3D" id="3.40.50.720">
    <property type="entry name" value="NAD(P)-binding Rossmann-like Domain"/>
    <property type="match status" value="1"/>
</dbReference>
<feature type="active site" description="Proton acceptor" evidence="14 15">
    <location>
        <position position="188"/>
    </location>
</feature>
<dbReference type="HAMAP" id="MF_00394">
    <property type="entry name" value="NAD_Glyc3P_dehydrog"/>
    <property type="match status" value="1"/>
</dbReference>
<evidence type="ECO:0000256" key="16">
    <source>
        <dbReference type="PIRSR" id="PIRSR000114-2"/>
    </source>
</evidence>
<keyword evidence="7 14" id="KW-0443">Lipid metabolism</keyword>
<evidence type="ECO:0000256" key="10">
    <source>
        <dbReference type="ARBA" id="ARBA00052716"/>
    </source>
</evidence>
<dbReference type="FunFam" id="1.10.1040.10:FF:000001">
    <property type="entry name" value="Glycerol-3-phosphate dehydrogenase [NAD(P)+]"/>
    <property type="match status" value="1"/>
</dbReference>
<dbReference type="GO" id="GO:0005829">
    <property type="term" value="C:cytosol"/>
    <property type="evidence" value="ECO:0007669"/>
    <property type="project" value="TreeGrafter"/>
</dbReference>
<feature type="binding site" evidence="14">
    <location>
        <position position="252"/>
    </location>
    <ligand>
        <name>sn-glycerol 3-phosphate</name>
        <dbReference type="ChEBI" id="CHEBI:57597"/>
    </ligand>
</feature>
<dbReference type="InterPro" id="IPR006168">
    <property type="entry name" value="G3P_DH_NAD-dep"/>
</dbReference>
<feature type="binding site" evidence="14">
    <location>
        <position position="135"/>
    </location>
    <ligand>
        <name>sn-glycerol 3-phosphate</name>
        <dbReference type="ChEBI" id="CHEBI:57597"/>
    </ligand>
</feature>
<dbReference type="InterPro" id="IPR006109">
    <property type="entry name" value="G3P_DH_NAD-dep_C"/>
</dbReference>
<dbReference type="FunFam" id="3.40.50.720:FF:000019">
    <property type="entry name" value="Glycerol-3-phosphate dehydrogenase [NAD(P)+]"/>
    <property type="match status" value="1"/>
</dbReference>
<evidence type="ECO:0000256" key="17">
    <source>
        <dbReference type="PIRSR" id="PIRSR000114-3"/>
    </source>
</evidence>
<evidence type="ECO:0000256" key="18">
    <source>
        <dbReference type="RuleBase" id="RU000437"/>
    </source>
</evidence>
<evidence type="ECO:0000256" key="6">
    <source>
        <dbReference type="ARBA" id="ARBA00023027"/>
    </source>
</evidence>
<dbReference type="GO" id="GO:0046168">
    <property type="term" value="P:glycerol-3-phosphate catabolic process"/>
    <property type="evidence" value="ECO:0007669"/>
    <property type="project" value="InterPro"/>
</dbReference>
<dbReference type="AlphaFoldDB" id="A0A1W6N3N0"/>
<keyword evidence="2 14" id="KW-0444">Lipid biosynthesis</keyword>
<dbReference type="STRING" id="1414854.GQ61_03225"/>
<evidence type="ECO:0000256" key="15">
    <source>
        <dbReference type="PIRSR" id="PIRSR000114-1"/>
    </source>
</evidence>
<reference evidence="21 22" key="1">
    <citation type="submission" date="2014-06" db="EMBL/GenBank/DDBJ databases">
        <title>The genome of the endonuclear symbiont Nucleicultrix amoebiphila.</title>
        <authorList>
            <person name="Schulz F."/>
            <person name="Horn M."/>
        </authorList>
    </citation>
    <scope>NUCLEOTIDE SEQUENCE [LARGE SCALE GENOMIC DNA]</scope>
    <source>
        <strain evidence="21 22">FS5</strain>
    </source>
</reference>
<comment type="pathway">
    <text evidence="14">Membrane lipid metabolism; glycerophospholipid metabolism.</text>
</comment>
<dbReference type="GO" id="GO:0008654">
    <property type="term" value="P:phospholipid biosynthetic process"/>
    <property type="evidence" value="ECO:0007669"/>
    <property type="project" value="UniProtKB-KW"/>
</dbReference>
<dbReference type="KEGG" id="naf:GQ61_03225"/>
<feature type="binding site" evidence="17">
    <location>
        <position position="137"/>
    </location>
    <ligand>
        <name>NAD(+)</name>
        <dbReference type="ChEBI" id="CHEBI:57540"/>
    </ligand>
</feature>
<dbReference type="InterPro" id="IPR011128">
    <property type="entry name" value="G3P_DH_NAD-dep_N"/>
</dbReference>
<evidence type="ECO:0000256" key="12">
    <source>
        <dbReference type="ARBA" id="ARBA00069372"/>
    </source>
</evidence>
<feature type="binding site" evidence="14">
    <location>
        <position position="188"/>
    </location>
    <ligand>
        <name>sn-glycerol 3-phosphate</name>
        <dbReference type="ChEBI" id="CHEBI:57597"/>
    </ligand>
</feature>
<dbReference type="EC" id="1.1.1.94" evidence="11 14"/>
<feature type="domain" description="Glycerol-3-phosphate dehydrogenase NAD-dependent N-terminal" evidence="19">
    <location>
        <begin position="4"/>
        <end position="154"/>
    </location>
</feature>
<feature type="binding site" evidence="14">
    <location>
        <position position="137"/>
    </location>
    <ligand>
        <name>NADPH</name>
        <dbReference type="ChEBI" id="CHEBI:57783"/>
    </ligand>
</feature>
<evidence type="ECO:0000256" key="3">
    <source>
        <dbReference type="ARBA" id="ARBA00022741"/>
    </source>
</evidence>
<evidence type="ECO:0000256" key="4">
    <source>
        <dbReference type="ARBA" id="ARBA00022857"/>
    </source>
</evidence>
<keyword evidence="14" id="KW-0963">Cytoplasm</keyword>
<comment type="function">
    <text evidence="14">Catalyzes the reduction of the glycolytic intermediate dihydroxyacetone phosphate (DHAP) to sn-glycerol 3-phosphate (G3P), the key precursor for phospholipid synthesis.</text>
</comment>
<evidence type="ECO:0000256" key="14">
    <source>
        <dbReference type="HAMAP-Rule" id="MF_00394"/>
    </source>
</evidence>
<comment type="catalytic activity">
    <reaction evidence="14">
        <text>sn-glycerol 3-phosphate + NAD(+) = dihydroxyacetone phosphate + NADH + H(+)</text>
        <dbReference type="Rhea" id="RHEA:11092"/>
        <dbReference type="ChEBI" id="CHEBI:15378"/>
        <dbReference type="ChEBI" id="CHEBI:57540"/>
        <dbReference type="ChEBI" id="CHEBI:57597"/>
        <dbReference type="ChEBI" id="CHEBI:57642"/>
        <dbReference type="ChEBI" id="CHEBI:57945"/>
        <dbReference type="EC" id="1.1.1.94"/>
    </reaction>
</comment>
<dbReference type="GO" id="GO:0005975">
    <property type="term" value="P:carbohydrate metabolic process"/>
    <property type="evidence" value="ECO:0007669"/>
    <property type="project" value="InterPro"/>
</dbReference>
<evidence type="ECO:0000256" key="1">
    <source>
        <dbReference type="ARBA" id="ARBA00011009"/>
    </source>
</evidence>
<feature type="binding site" evidence="14">
    <location>
        <position position="275"/>
    </location>
    <ligand>
        <name>NADPH</name>
        <dbReference type="ChEBI" id="CHEBI:57783"/>
    </ligand>
</feature>
<comment type="catalytic activity">
    <reaction evidence="10">
        <text>sn-glycerol 3-phosphate + NADP(+) = dihydroxyacetone phosphate + NADPH + H(+)</text>
        <dbReference type="Rhea" id="RHEA:11096"/>
        <dbReference type="ChEBI" id="CHEBI:15378"/>
        <dbReference type="ChEBI" id="CHEBI:57597"/>
        <dbReference type="ChEBI" id="CHEBI:57642"/>
        <dbReference type="ChEBI" id="CHEBI:57783"/>
        <dbReference type="ChEBI" id="CHEBI:58349"/>
        <dbReference type="EC" id="1.1.1.94"/>
    </reaction>
    <physiologicalReaction direction="right-to-left" evidence="10">
        <dbReference type="Rhea" id="RHEA:11098"/>
    </physiologicalReaction>
</comment>
<dbReference type="SUPFAM" id="SSF51735">
    <property type="entry name" value="NAD(P)-binding Rossmann-fold domains"/>
    <property type="match status" value="1"/>
</dbReference>
<dbReference type="Pfam" id="PF01210">
    <property type="entry name" value="NAD_Gly3P_dh_N"/>
    <property type="match status" value="1"/>
</dbReference>
<dbReference type="GO" id="GO:0006650">
    <property type="term" value="P:glycerophospholipid metabolic process"/>
    <property type="evidence" value="ECO:0007669"/>
    <property type="project" value="UniProtKB-UniRule"/>
</dbReference>
<dbReference type="PIRSF" id="PIRSF000114">
    <property type="entry name" value="Glycerol-3-P_dh"/>
    <property type="match status" value="1"/>
</dbReference>
<evidence type="ECO:0000256" key="2">
    <source>
        <dbReference type="ARBA" id="ARBA00022516"/>
    </source>
</evidence>
<feature type="binding site" evidence="14">
    <location>
        <position position="252"/>
    </location>
    <ligand>
        <name>NADPH</name>
        <dbReference type="ChEBI" id="CHEBI:57783"/>
    </ligand>
</feature>
<evidence type="ECO:0000259" key="19">
    <source>
        <dbReference type="Pfam" id="PF01210"/>
    </source>
</evidence>
<feature type="binding site" evidence="17">
    <location>
        <begin position="8"/>
        <end position="13"/>
    </location>
    <ligand>
        <name>NAD(+)</name>
        <dbReference type="ChEBI" id="CHEBI:57540"/>
    </ligand>
</feature>
<feature type="binding site" evidence="17">
    <location>
        <position position="252"/>
    </location>
    <ligand>
        <name>NAD(+)</name>
        <dbReference type="ChEBI" id="CHEBI:57540"/>
    </ligand>
</feature>
<keyword evidence="4 14" id="KW-0521">NADP</keyword>
<keyword evidence="9 14" id="KW-1208">Phospholipid metabolism</keyword>
<evidence type="ECO:0000259" key="20">
    <source>
        <dbReference type="Pfam" id="PF07479"/>
    </source>
</evidence>
<keyword evidence="22" id="KW-1185">Reference proteome</keyword>
<feature type="binding site" evidence="14">
    <location>
        <position position="49"/>
    </location>
    <ligand>
        <name>NADPH</name>
        <dbReference type="ChEBI" id="CHEBI:57783"/>
    </ligand>
</feature>
<dbReference type="InterPro" id="IPR008927">
    <property type="entry name" value="6-PGluconate_DH-like_C_sf"/>
</dbReference>
<dbReference type="PANTHER" id="PTHR11728">
    <property type="entry name" value="GLYCEROL-3-PHOSPHATE DEHYDROGENASE"/>
    <property type="match status" value="1"/>
</dbReference>
<dbReference type="EMBL" id="CP008743">
    <property type="protein sequence ID" value="ARN84497.1"/>
    <property type="molecule type" value="Genomic_DNA"/>
</dbReference>
<name>A0A1W6N3N0_9PROT</name>
<feature type="binding site" evidence="14">
    <location>
        <position position="241"/>
    </location>
    <ligand>
        <name>sn-glycerol 3-phosphate</name>
        <dbReference type="ChEBI" id="CHEBI:57597"/>
    </ligand>
</feature>
<dbReference type="PRINTS" id="PR00077">
    <property type="entry name" value="GPDHDRGNASE"/>
</dbReference>
<organism evidence="21 22">
    <name type="scientific">Candidatus Nucleicultrix amoebiphila FS5</name>
    <dbReference type="NCBI Taxonomy" id="1414854"/>
    <lineage>
        <taxon>Bacteria</taxon>
        <taxon>Pseudomonadati</taxon>
        <taxon>Pseudomonadota</taxon>
        <taxon>Alphaproteobacteria</taxon>
        <taxon>Holosporales</taxon>
        <taxon>Candidatus Nucleicultricaceae</taxon>
        <taxon>Candidatus Nucleicultrix</taxon>
    </lineage>
</organism>
<dbReference type="GO" id="GO:0141153">
    <property type="term" value="F:glycerol-3-phosphate dehydrogenase (NADP+) activity"/>
    <property type="evidence" value="ECO:0007669"/>
    <property type="project" value="RHEA"/>
</dbReference>
<evidence type="ECO:0000256" key="5">
    <source>
        <dbReference type="ARBA" id="ARBA00023002"/>
    </source>
</evidence>
<dbReference type="NCBIfam" id="NF000942">
    <property type="entry name" value="PRK00094.1-4"/>
    <property type="match status" value="1"/>
</dbReference>
<dbReference type="UniPathway" id="UPA00940"/>
<dbReference type="SUPFAM" id="SSF48179">
    <property type="entry name" value="6-phosphogluconate dehydrogenase C-terminal domain-like"/>
    <property type="match status" value="1"/>
</dbReference>
<gene>
    <name evidence="14" type="primary">gpsA</name>
    <name evidence="21" type="ORF">GQ61_03225</name>
</gene>
<comment type="similarity">
    <text evidence="1 14 18">Belongs to the NAD-dependent glycerol-3-phosphate dehydrogenase family.</text>
</comment>
<dbReference type="NCBIfam" id="NF000940">
    <property type="entry name" value="PRK00094.1-2"/>
    <property type="match status" value="1"/>
</dbReference>
<evidence type="ECO:0000256" key="8">
    <source>
        <dbReference type="ARBA" id="ARBA00023209"/>
    </source>
</evidence>
<feature type="binding site" evidence="14">
    <location>
        <position position="253"/>
    </location>
    <ligand>
        <name>sn-glycerol 3-phosphate</name>
        <dbReference type="ChEBI" id="CHEBI:57597"/>
    </ligand>
</feature>
<evidence type="ECO:0000256" key="7">
    <source>
        <dbReference type="ARBA" id="ARBA00023098"/>
    </source>
</evidence>
<feature type="binding site" evidence="14">
    <location>
        <position position="251"/>
    </location>
    <ligand>
        <name>sn-glycerol 3-phosphate</name>
        <dbReference type="ChEBI" id="CHEBI:57597"/>
    </ligand>
</feature>
<keyword evidence="3 14" id="KW-0547">Nucleotide-binding</keyword>
<dbReference type="GO" id="GO:0141152">
    <property type="term" value="F:glycerol-3-phosphate dehydrogenase (NAD+) activity"/>
    <property type="evidence" value="ECO:0007669"/>
    <property type="project" value="RHEA"/>
</dbReference>
<feature type="binding site" evidence="16">
    <location>
        <position position="105"/>
    </location>
    <ligand>
        <name>substrate</name>
    </ligand>
</feature>
<protein>
    <recommendedName>
        <fullName evidence="12 14">Glycerol-3-phosphate dehydrogenase [NAD(P)+]</fullName>
        <ecNumber evidence="11 14">1.1.1.94</ecNumber>
    </recommendedName>
    <alternativeName>
        <fullName evidence="14">NAD(P)(+)-dependent glycerol-3-phosphate dehydrogenase</fullName>
    </alternativeName>
    <alternativeName>
        <fullName evidence="13 14">NAD(P)H-dependent dihydroxyacetone-phosphate reductase</fullName>
    </alternativeName>
</protein>
<dbReference type="InterPro" id="IPR013328">
    <property type="entry name" value="6PGD_dom2"/>
</dbReference>
<keyword evidence="6 14" id="KW-0520">NAD</keyword>
<dbReference type="Proteomes" id="UP000237351">
    <property type="component" value="Chromosome"/>
</dbReference>
<dbReference type="GO" id="GO:0051287">
    <property type="term" value="F:NAD binding"/>
    <property type="evidence" value="ECO:0007669"/>
    <property type="project" value="InterPro"/>
</dbReference>
<feature type="binding site" evidence="14">
    <location>
        <position position="133"/>
    </location>
    <ligand>
        <name>sn-glycerol 3-phosphate</name>
        <dbReference type="ChEBI" id="CHEBI:57597"/>
    </ligand>
</feature>
<feature type="domain" description="Glycerol-3-phosphate dehydrogenase NAD-dependent C-terminal" evidence="20">
    <location>
        <begin position="177"/>
        <end position="315"/>
    </location>
</feature>
<dbReference type="PROSITE" id="PS00957">
    <property type="entry name" value="NAD_G3PDH"/>
    <property type="match status" value="1"/>
</dbReference>
<feature type="binding site" evidence="14">
    <location>
        <position position="12"/>
    </location>
    <ligand>
        <name>NADPH</name>
        <dbReference type="ChEBI" id="CHEBI:57783"/>
    </ligand>
</feature>
<feature type="binding site" evidence="16">
    <location>
        <begin position="252"/>
        <end position="253"/>
    </location>
    <ligand>
        <name>substrate</name>
    </ligand>
</feature>
<keyword evidence="8 14" id="KW-0594">Phospholipid biosynthesis</keyword>
<evidence type="ECO:0000256" key="11">
    <source>
        <dbReference type="ARBA" id="ARBA00066687"/>
    </source>
</evidence>
<evidence type="ECO:0000256" key="9">
    <source>
        <dbReference type="ARBA" id="ARBA00023264"/>
    </source>
</evidence>
<dbReference type="InterPro" id="IPR036291">
    <property type="entry name" value="NAD(P)-bd_dom_sf"/>
</dbReference>
<dbReference type="Pfam" id="PF07479">
    <property type="entry name" value="NAD_Gly3P_dh_C"/>
    <property type="match status" value="1"/>
</dbReference>
<accession>A0A1W6N3N0</accession>
<dbReference type="Gene3D" id="1.10.1040.10">
    <property type="entry name" value="N-(1-d-carboxylethyl)-l-norvaline Dehydrogenase, domain 2"/>
    <property type="match status" value="1"/>
</dbReference>
<feature type="binding site" evidence="14">
    <location>
        <position position="277"/>
    </location>
    <ligand>
        <name>NADPH</name>
        <dbReference type="ChEBI" id="CHEBI:57783"/>
    </ligand>
</feature>
<feature type="binding site" evidence="14">
    <location>
        <position position="105"/>
    </location>
    <ligand>
        <name>NADPH</name>
        <dbReference type="ChEBI" id="CHEBI:57783"/>
    </ligand>
</feature>
<keyword evidence="5 14" id="KW-0560">Oxidoreductase</keyword>
<comment type="caution">
    <text evidence="14">Lacks conserved residue(s) required for the propagation of feature annotation.</text>
</comment>
<dbReference type="PANTHER" id="PTHR11728:SF1">
    <property type="entry name" value="GLYCEROL-3-PHOSPHATE DEHYDROGENASE [NAD(+)] 2, CHLOROPLASTIC"/>
    <property type="match status" value="1"/>
</dbReference>
<comment type="subcellular location">
    <subcellularLocation>
        <location evidence="14">Cytoplasm</location>
    </subcellularLocation>
</comment>
<proteinExistence type="inferred from homology"/>
<evidence type="ECO:0000256" key="13">
    <source>
        <dbReference type="ARBA" id="ARBA00080511"/>
    </source>
</evidence>